<evidence type="ECO:0000313" key="2">
    <source>
        <dbReference type="EMBL" id="CAD8820080.1"/>
    </source>
</evidence>
<feature type="compositionally biased region" description="Polar residues" evidence="1">
    <location>
        <begin position="154"/>
        <end position="165"/>
    </location>
</feature>
<organism evidence="2">
    <name type="scientific">Timspurckia oligopyrenoides</name>
    <dbReference type="NCBI Taxonomy" id="708627"/>
    <lineage>
        <taxon>Eukaryota</taxon>
        <taxon>Rhodophyta</taxon>
        <taxon>Bangiophyceae</taxon>
        <taxon>Porphyridiales</taxon>
        <taxon>Porphyridiaceae</taxon>
        <taxon>Timspurckia</taxon>
    </lineage>
</organism>
<sequence>MGVTEGGSGGGSSIFGQLEIGGVNPSGGGIGSSSTLPPTIPSASELAFEDLDEEEDELSIKRNSTRKNTDRLGTRSESSQVGSSAAHLLNLGTPSSRRASGKLQSPSGSDLNSQNLALNRELHAVQKSDLQQRVSGGDGGENGNGNHDVDDTSESNLGSMGSMQSGRLKLPVGSNKEKQPALGRLRESFAARRRKKGEE</sequence>
<feature type="compositionally biased region" description="Basic and acidic residues" evidence="1">
    <location>
        <begin position="175"/>
        <end position="199"/>
    </location>
</feature>
<evidence type="ECO:0000256" key="1">
    <source>
        <dbReference type="SAM" id="MobiDB-lite"/>
    </source>
</evidence>
<feature type="region of interest" description="Disordered" evidence="1">
    <location>
        <begin position="1"/>
        <end position="199"/>
    </location>
</feature>
<dbReference type="EMBL" id="HBFP01006264">
    <property type="protein sequence ID" value="CAD8820080.1"/>
    <property type="molecule type" value="Transcribed_RNA"/>
</dbReference>
<proteinExistence type="predicted"/>
<accession>A0A7S0ZFB6</accession>
<protein>
    <submittedName>
        <fullName evidence="2">Uncharacterized protein</fullName>
    </submittedName>
</protein>
<feature type="compositionally biased region" description="Polar residues" evidence="1">
    <location>
        <begin position="92"/>
        <end position="117"/>
    </location>
</feature>
<gene>
    <name evidence="2" type="ORF">TOLI1172_LOCUS4469</name>
</gene>
<reference evidence="2" key="1">
    <citation type="submission" date="2021-01" db="EMBL/GenBank/DDBJ databases">
        <authorList>
            <person name="Corre E."/>
            <person name="Pelletier E."/>
            <person name="Niang G."/>
            <person name="Scheremetjew M."/>
            <person name="Finn R."/>
            <person name="Kale V."/>
            <person name="Holt S."/>
            <person name="Cochrane G."/>
            <person name="Meng A."/>
            <person name="Brown T."/>
            <person name="Cohen L."/>
        </authorList>
    </citation>
    <scope>NUCLEOTIDE SEQUENCE</scope>
    <source>
        <strain evidence="2">CCMP3278</strain>
    </source>
</reference>
<dbReference type="AlphaFoldDB" id="A0A7S0ZFB6"/>
<feature type="compositionally biased region" description="Gly residues" evidence="1">
    <location>
        <begin position="1"/>
        <end position="13"/>
    </location>
</feature>
<name>A0A7S0ZFB6_9RHOD</name>
<feature type="compositionally biased region" description="Acidic residues" evidence="1">
    <location>
        <begin position="47"/>
        <end position="57"/>
    </location>
</feature>